<keyword evidence="3" id="KW-1185">Reference proteome</keyword>
<evidence type="ECO:0000256" key="1">
    <source>
        <dbReference type="SAM" id="MobiDB-lite"/>
    </source>
</evidence>
<proteinExistence type="predicted"/>
<dbReference type="AlphaFoldDB" id="A0AAV3ZRH7"/>
<evidence type="ECO:0000313" key="3">
    <source>
        <dbReference type="Proteomes" id="UP000735302"/>
    </source>
</evidence>
<protein>
    <submittedName>
        <fullName evidence="2">Uncharacterized protein</fullName>
    </submittedName>
</protein>
<dbReference type="Proteomes" id="UP000735302">
    <property type="component" value="Unassembled WGS sequence"/>
</dbReference>
<sequence length="94" mass="10611">MLLQYLLQHDGYESNPWLFVSLDSAVLPRETPLFQPAMGNFALYGRVMINFKYTVLRQKTGGGGGRRGERGKGGGEKEKEEKEEDEGGEEEKEE</sequence>
<feature type="region of interest" description="Disordered" evidence="1">
    <location>
        <begin position="58"/>
        <end position="94"/>
    </location>
</feature>
<evidence type="ECO:0000313" key="2">
    <source>
        <dbReference type="EMBL" id="GFN97057.1"/>
    </source>
</evidence>
<name>A0AAV3ZRH7_9GAST</name>
<reference evidence="2 3" key="1">
    <citation type="journal article" date="2021" name="Elife">
        <title>Chloroplast acquisition without the gene transfer in kleptoplastic sea slugs, Plakobranchus ocellatus.</title>
        <authorList>
            <person name="Maeda T."/>
            <person name="Takahashi S."/>
            <person name="Yoshida T."/>
            <person name="Shimamura S."/>
            <person name="Takaki Y."/>
            <person name="Nagai Y."/>
            <person name="Toyoda A."/>
            <person name="Suzuki Y."/>
            <person name="Arimoto A."/>
            <person name="Ishii H."/>
            <person name="Satoh N."/>
            <person name="Nishiyama T."/>
            <person name="Hasebe M."/>
            <person name="Maruyama T."/>
            <person name="Minagawa J."/>
            <person name="Obokata J."/>
            <person name="Shigenobu S."/>
        </authorList>
    </citation>
    <scope>NUCLEOTIDE SEQUENCE [LARGE SCALE GENOMIC DNA]</scope>
</reference>
<comment type="caution">
    <text evidence="2">The sequence shown here is derived from an EMBL/GenBank/DDBJ whole genome shotgun (WGS) entry which is preliminary data.</text>
</comment>
<feature type="compositionally biased region" description="Basic and acidic residues" evidence="1">
    <location>
        <begin position="66"/>
        <end position="80"/>
    </location>
</feature>
<organism evidence="2 3">
    <name type="scientific">Plakobranchus ocellatus</name>
    <dbReference type="NCBI Taxonomy" id="259542"/>
    <lineage>
        <taxon>Eukaryota</taxon>
        <taxon>Metazoa</taxon>
        <taxon>Spiralia</taxon>
        <taxon>Lophotrochozoa</taxon>
        <taxon>Mollusca</taxon>
        <taxon>Gastropoda</taxon>
        <taxon>Heterobranchia</taxon>
        <taxon>Euthyneura</taxon>
        <taxon>Panpulmonata</taxon>
        <taxon>Sacoglossa</taxon>
        <taxon>Placobranchoidea</taxon>
        <taxon>Plakobranchidae</taxon>
        <taxon>Plakobranchus</taxon>
    </lineage>
</organism>
<dbReference type="EMBL" id="BLXT01002730">
    <property type="protein sequence ID" value="GFN97057.1"/>
    <property type="molecule type" value="Genomic_DNA"/>
</dbReference>
<gene>
    <name evidence="2" type="ORF">PoB_002356300</name>
</gene>
<feature type="compositionally biased region" description="Acidic residues" evidence="1">
    <location>
        <begin position="81"/>
        <end position="94"/>
    </location>
</feature>
<accession>A0AAV3ZRH7</accession>